<evidence type="ECO:0000313" key="2">
    <source>
        <dbReference type="EMBL" id="GMH22252.1"/>
    </source>
</evidence>
<evidence type="ECO:0000256" key="1">
    <source>
        <dbReference type="SAM" id="Phobius"/>
    </source>
</evidence>
<keyword evidence="3" id="KW-1185">Reference proteome</keyword>
<comment type="caution">
    <text evidence="2">The sequence shown here is derived from an EMBL/GenBank/DDBJ whole genome shotgun (WGS) entry which is preliminary data.</text>
</comment>
<dbReference type="AlphaFoldDB" id="A0AAD3T405"/>
<name>A0AAD3T405_NEPGR</name>
<keyword evidence="1" id="KW-0472">Membrane</keyword>
<accession>A0AAD3T405</accession>
<evidence type="ECO:0000313" key="3">
    <source>
        <dbReference type="Proteomes" id="UP001279734"/>
    </source>
</evidence>
<sequence>MRLVLAIGHCCYTLSWPCLRYSLFSLALYYCATTMATSVSQIDPRSALIRSIASDSNSPALDSCFSPFFGIGSAFHWLPCLFLFGISFVFSPFPASTHQ</sequence>
<dbReference type="EMBL" id="BSYO01000024">
    <property type="protein sequence ID" value="GMH22252.1"/>
    <property type="molecule type" value="Genomic_DNA"/>
</dbReference>
<feature type="transmembrane region" description="Helical" evidence="1">
    <location>
        <begin position="68"/>
        <end position="90"/>
    </location>
</feature>
<keyword evidence="1" id="KW-0812">Transmembrane</keyword>
<gene>
    <name evidence="2" type="ORF">Nepgr_024095</name>
</gene>
<protein>
    <submittedName>
        <fullName evidence="2">Uncharacterized protein</fullName>
    </submittedName>
</protein>
<proteinExistence type="predicted"/>
<dbReference type="Proteomes" id="UP001279734">
    <property type="component" value="Unassembled WGS sequence"/>
</dbReference>
<keyword evidence="1" id="KW-1133">Transmembrane helix</keyword>
<reference evidence="2" key="1">
    <citation type="submission" date="2023-05" db="EMBL/GenBank/DDBJ databases">
        <title>Nepenthes gracilis genome sequencing.</title>
        <authorList>
            <person name="Fukushima K."/>
        </authorList>
    </citation>
    <scope>NUCLEOTIDE SEQUENCE</scope>
    <source>
        <strain evidence="2">SING2019-196</strain>
    </source>
</reference>
<organism evidence="2 3">
    <name type="scientific">Nepenthes gracilis</name>
    <name type="common">Slender pitcher plant</name>
    <dbReference type="NCBI Taxonomy" id="150966"/>
    <lineage>
        <taxon>Eukaryota</taxon>
        <taxon>Viridiplantae</taxon>
        <taxon>Streptophyta</taxon>
        <taxon>Embryophyta</taxon>
        <taxon>Tracheophyta</taxon>
        <taxon>Spermatophyta</taxon>
        <taxon>Magnoliopsida</taxon>
        <taxon>eudicotyledons</taxon>
        <taxon>Gunneridae</taxon>
        <taxon>Pentapetalae</taxon>
        <taxon>Caryophyllales</taxon>
        <taxon>Nepenthaceae</taxon>
        <taxon>Nepenthes</taxon>
    </lineage>
</organism>